<keyword evidence="2" id="KW-1185">Reference proteome</keyword>
<dbReference type="Pfam" id="PF20120">
    <property type="entry name" value="DUF6510"/>
    <property type="match status" value="1"/>
</dbReference>
<sequence length="95" mass="10284">MTMVHGWHPDDRHLDGNALAGPLSLLFVPEMTLASGQCGTCGHSDLLVRAPLYTQAPGQVMRCPVCGEVTLRLVVTPDRFRLDLPHGSSLTIPHT</sequence>
<dbReference type="EMBL" id="JBHSON010000031">
    <property type="protein sequence ID" value="MFC5748377.1"/>
    <property type="molecule type" value="Genomic_DNA"/>
</dbReference>
<reference evidence="2" key="1">
    <citation type="journal article" date="2019" name="Int. J. Syst. Evol. Microbiol.">
        <title>The Global Catalogue of Microorganisms (GCM) 10K type strain sequencing project: providing services to taxonomists for standard genome sequencing and annotation.</title>
        <authorList>
            <consortium name="The Broad Institute Genomics Platform"/>
            <consortium name="The Broad Institute Genome Sequencing Center for Infectious Disease"/>
            <person name="Wu L."/>
            <person name="Ma J."/>
        </authorList>
    </citation>
    <scope>NUCLEOTIDE SEQUENCE [LARGE SCALE GENOMIC DNA]</scope>
    <source>
        <strain evidence="2">KCTC 42087</strain>
    </source>
</reference>
<dbReference type="InterPro" id="IPR045423">
    <property type="entry name" value="DUF6510"/>
</dbReference>
<protein>
    <submittedName>
        <fullName evidence="1">DUF6510 family protein</fullName>
    </submittedName>
</protein>
<accession>A0ABW1A132</accession>
<gene>
    <name evidence="1" type="ORF">ACFPZN_22380</name>
</gene>
<organism evidence="1 2">
    <name type="scientific">Actinomadura rugatobispora</name>
    <dbReference type="NCBI Taxonomy" id="1994"/>
    <lineage>
        <taxon>Bacteria</taxon>
        <taxon>Bacillati</taxon>
        <taxon>Actinomycetota</taxon>
        <taxon>Actinomycetes</taxon>
        <taxon>Streptosporangiales</taxon>
        <taxon>Thermomonosporaceae</taxon>
        <taxon>Actinomadura</taxon>
    </lineage>
</organism>
<dbReference type="Proteomes" id="UP001596074">
    <property type="component" value="Unassembled WGS sequence"/>
</dbReference>
<evidence type="ECO:0000313" key="2">
    <source>
        <dbReference type="Proteomes" id="UP001596074"/>
    </source>
</evidence>
<evidence type="ECO:0000313" key="1">
    <source>
        <dbReference type="EMBL" id="MFC5748377.1"/>
    </source>
</evidence>
<name>A0ABW1A132_9ACTN</name>
<proteinExistence type="predicted"/>
<comment type="caution">
    <text evidence="1">The sequence shown here is derived from an EMBL/GenBank/DDBJ whole genome shotgun (WGS) entry which is preliminary data.</text>
</comment>
<dbReference type="RefSeq" id="WP_378284034.1">
    <property type="nucleotide sequence ID" value="NZ_JBHSON010000031.1"/>
</dbReference>